<dbReference type="InterPro" id="IPR024654">
    <property type="entry name" value="Calcineurin-like_PHP_lpxH"/>
</dbReference>
<dbReference type="InterPro" id="IPR029052">
    <property type="entry name" value="Metallo-depent_PP-like"/>
</dbReference>
<gene>
    <name evidence="2" type="ORF">METZ01_LOCUS447730</name>
</gene>
<feature type="non-terminal residue" evidence="2">
    <location>
        <position position="193"/>
    </location>
</feature>
<proteinExistence type="predicted"/>
<dbReference type="CDD" id="cd00838">
    <property type="entry name" value="MPP_superfamily"/>
    <property type="match status" value="1"/>
</dbReference>
<dbReference type="InterPro" id="IPR050126">
    <property type="entry name" value="Ap4A_hydrolase"/>
</dbReference>
<reference evidence="2" key="1">
    <citation type="submission" date="2018-05" db="EMBL/GenBank/DDBJ databases">
        <authorList>
            <person name="Lanie J.A."/>
            <person name="Ng W.-L."/>
            <person name="Kazmierczak K.M."/>
            <person name="Andrzejewski T.M."/>
            <person name="Davidsen T.M."/>
            <person name="Wayne K.J."/>
            <person name="Tettelin H."/>
            <person name="Glass J.I."/>
            <person name="Rusch D."/>
            <person name="Podicherti R."/>
            <person name="Tsui H.-C.T."/>
            <person name="Winkler M.E."/>
        </authorList>
    </citation>
    <scope>NUCLEOTIDE SEQUENCE</scope>
</reference>
<dbReference type="Gene3D" id="3.60.21.10">
    <property type="match status" value="1"/>
</dbReference>
<accession>A0A382ZH51</accession>
<protein>
    <recommendedName>
        <fullName evidence="1">Calcineurin-like phosphoesterase domain-containing protein</fullName>
    </recommendedName>
</protein>
<dbReference type="GO" id="GO:0005737">
    <property type="term" value="C:cytoplasm"/>
    <property type="evidence" value="ECO:0007669"/>
    <property type="project" value="TreeGrafter"/>
</dbReference>
<dbReference type="GO" id="GO:0016791">
    <property type="term" value="F:phosphatase activity"/>
    <property type="evidence" value="ECO:0007669"/>
    <property type="project" value="TreeGrafter"/>
</dbReference>
<dbReference type="EMBL" id="UINC01183907">
    <property type="protein sequence ID" value="SVD94876.1"/>
    <property type="molecule type" value="Genomic_DNA"/>
</dbReference>
<organism evidence="2">
    <name type="scientific">marine metagenome</name>
    <dbReference type="NCBI Taxonomy" id="408172"/>
    <lineage>
        <taxon>unclassified sequences</taxon>
        <taxon>metagenomes</taxon>
        <taxon>ecological metagenomes</taxon>
    </lineage>
</organism>
<dbReference type="PANTHER" id="PTHR42850">
    <property type="entry name" value="METALLOPHOSPHOESTERASE"/>
    <property type="match status" value="1"/>
</dbReference>
<evidence type="ECO:0000259" key="1">
    <source>
        <dbReference type="Pfam" id="PF12850"/>
    </source>
</evidence>
<name>A0A382ZH51_9ZZZZ</name>
<dbReference type="SUPFAM" id="SSF56300">
    <property type="entry name" value="Metallo-dependent phosphatases"/>
    <property type="match status" value="1"/>
</dbReference>
<dbReference type="PANTHER" id="PTHR42850:SF2">
    <property type="entry name" value="BLL5683 PROTEIN"/>
    <property type="match status" value="1"/>
</dbReference>
<feature type="domain" description="Calcineurin-like phosphoesterase" evidence="1">
    <location>
        <begin position="6"/>
        <end position="190"/>
    </location>
</feature>
<evidence type="ECO:0000313" key="2">
    <source>
        <dbReference type="EMBL" id="SVD94876.1"/>
    </source>
</evidence>
<dbReference type="Pfam" id="PF12850">
    <property type="entry name" value="Metallophos_2"/>
    <property type="match status" value="1"/>
</dbReference>
<sequence>MGSKTFAIITDVHSNVAALRKGLSIIEQHSSIDQIICLGDCFALGPDPKTTIQLLKTIPECIFIRGNHDRYLLEKLWTEERPNLEGMSPDDPICQAIVANEEWTANELGNEGVEFCAAMHIAHREIIGNTLVEFTHAWYQRDDLPPTLDEALAWRKHVEKGNPTIEKFIFIHGHVHTPRNESKENLTILCQGA</sequence>
<dbReference type="AlphaFoldDB" id="A0A382ZH51"/>